<feature type="compositionally biased region" description="Acidic residues" evidence="1">
    <location>
        <begin position="482"/>
        <end position="493"/>
    </location>
</feature>
<dbReference type="InterPro" id="IPR029063">
    <property type="entry name" value="SAM-dependent_MTases_sf"/>
</dbReference>
<protein>
    <recommendedName>
        <fullName evidence="3">Methyltransferase FkbM domain-containing protein</fullName>
    </recommendedName>
</protein>
<feature type="region of interest" description="Disordered" evidence="1">
    <location>
        <begin position="457"/>
        <end position="493"/>
    </location>
</feature>
<proteinExistence type="predicted"/>
<evidence type="ECO:0000256" key="1">
    <source>
        <dbReference type="SAM" id="MobiDB-lite"/>
    </source>
</evidence>
<reference evidence="2" key="1">
    <citation type="submission" date="2021-01" db="EMBL/GenBank/DDBJ databases">
        <authorList>
            <person name="Corre E."/>
            <person name="Pelletier E."/>
            <person name="Niang G."/>
            <person name="Scheremetjew M."/>
            <person name="Finn R."/>
            <person name="Kale V."/>
            <person name="Holt S."/>
            <person name="Cochrane G."/>
            <person name="Meng A."/>
            <person name="Brown T."/>
            <person name="Cohen L."/>
        </authorList>
    </citation>
    <scope>NUCLEOTIDE SEQUENCE</scope>
    <source>
        <strain evidence="2">CCMP219</strain>
    </source>
</reference>
<feature type="compositionally biased region" description="Basic and acidic residues" evidence="1">
    <location>
        <begin position="92"/>
        <end position="105"/>
    </location>
</feature>
<feature type="region of interest" description="Disordered" evidence="1">
    <location>
        <begin position="92"/>
        <end position="168"/>
    </location>
</feature>
<sequence length="493" mass="52972">MVRLCGPHFPCAVAVAAGRIRKLRCPGLCALAATRPRLCARQHVQRMTRRNGAPPLLLSTTLLLLLLLWSCATAGQQASAVDRRHGLASEHRHASASELSRRGLLSDEPDGSVVAPAVPENPLDTGQSRLTDRDRRNPLKAGEAVRKQAGGAGRPRVASAPRLRRGGSKGALCNGTRFRLRDGQTVDTFADLGKLFSAYSKIPNFATARSITPVELRTESPCGAFRANTTFYLRSGVRDAKQLSYFFKTQPLQGLAERMQTAPRRILDVGARTGLATVYLAQHFPTATVIAIEPVLTEFALLRLNTAGLPNVFAEFAALGQDDGMLEGVDGMTAQRPGRKLVSMDSASAADSDAVGSSARPNDLVPVTSVAALLDRYAWAGVDVLHASLDGREHILFGSGDEGRRDWLRHVRIVALRLGSPQIVDAVSEALRGTFKLCGDASQHYFWCRTRRSGQAKTSESAAALGPSAAQPKPKKTGSTTVDDDDDVGSERR</sequence>
<dbReference type="SUPFAM" id="SSF53335">
    <property type="entry name" value="S-adenosyl-L-methionine-dependent methyltransferases"/>
    <property type="match status" value="1"/>
</dbReference>
<gene>
    <name evidence="2" type="ORF">CEUR00632_LOCUS1798</name>
</gene>
<dbReference type="AlphaFoldDB" id="A0A7R9YQH8"/>
<evidence type="ECO:0008006" key="3">
    <source>
        <dbReference type="Google" id="ProtNLM"/>
    </source>
</evidence>
<evidence type="ECO:0000313" key="2">
    <source>
        <dbReference type="EMBL" id="CAD8281763.1"/>
    </source>
</evidence>
<name>A0A7R9YQH8_9CHLO</name>
<dbReference type="EMBL" id="HBEC01003912">
    <property type="protein sequence ID" value="CAD8281763.1"/>
    <property type="molecule type" value="Transcribed_RNA"/>
</dbReference>
<dbReference type="Gene3D" id="3.40.50.150">
    <property type="entry name" value="Vaccinia Virus protein VP39"/>
    <property type="match status" value="1"/>
</dbReference>
<organism evidence="2">
    <name type="scientific">Chlamydomonas euryale</name>
    <dbReference type="NCBI Taxonomy" id="1486919"/>
    <lineage>
        <taxon>Eukaryota</taxon>
        <taxon>Viridiplantae</taxon>
        <taxon>Chlorophyta</taxon>
        <taxon>core chlorophytes</taxon>
        <taxon>Chlorophyceae</taxon>
        <taxon>CS clade</taxon>
        <taxon>Chlamydomonadales</taxon>
        <taxon>Chlamydomonadaceae</taxon>
        <taxon>Chlamydomonas</taxon>
    </lineage>
</organism>
<dbReference type="InterPro" id="IPR006342">
    <property type="entry name" value="FkbM_mtfrase"/>
</dbReference>
<accession>A0A7R9YQH8</accession>
<dbReference type="NCBIfam" id="TIGR01444">
    <property type="entry name" value="fkbM_fam"/>
    <property type="match status" value="1"/>
</dbReference>